<dbReference type="SMART" id="SM00244">
    <property type="entry name" value="PHB"/>
    <property type="match status" value="1"/>
</dbReference>
<dbReference type="GO" id="GO:0006508">
    <property type="term" value="P:proteolysis"/>
    <property type="evidence" value="ECO:0007669"/>
    <property type="project" value="UniProtKB-KW"/>
</dbReference>
<feature type="region of interest" description="Disordered" evidence="7">
    <location>
        <begin position="288"/>
        <end position="318"/>
    </location>
</feature>
<dbReference type="GO" id="GO:0008233">
    <property type="term" value="F:peptidase activity"/>
    <property type="evidence" value="ECO:0007669"/>
    <property type="project" value="UniProtKB-KW"/>
</dbReference>
<evidence type="ECO:0000256" key="4">
    <source>
        <dbReference type="ARBA" id="ARBA00022989"/>
    </source>
</evidence>
<protein>
    <recommendedName>
        <fullName evidence="6">Protein HflC</fullName>
    </recommendedName>
</protein>
<evidence type="ECO:0000256" key="2">
    <source>
        <dbReference type="ARBA" id="ARBA00007862"/>
    </source>
</evidence>
<evidence type="ECO:0000256" key="5">
    <source>
        <dbReference type="ARBA" id="ARBA00023136"/>
    </source>
</evidence>
<name>A0ABU0HYU4_9HYPH</name>
<gene>
    <name evidence="10" type="ORF">QO012_002017</name>
</gene>
<evidence type="ECO:0000256" key="6">
    <source>
        <dbReference type="PIRNR" id="PIRNR005651"/>
    </source>
</evidence>
<evidence type="ECO:0000313" key="10">
    <source>
        <dbReference type="EMBL" id="MDQ0447517.1"/>
    </source>
</evidence>
<evidence type="ECO:0000256" key="7">
    <source>
        <dbReference type="SAM" id="MobiDB-lite"/>
    </source>
</evidence>
<comment type="subcellular location">
    <subcellularLocation>
        <location evidence="1">Membrane</location>
        <topology evidence="1">Single-pass membrane protein</topology>
    </subcellularLocation>
</comment>
<evidence type="ECO:0000256" key="3">
    <source>
        <dbReference type="ARBA" id="ARBA00022692"/>
    </source>
</evidence>
<dbReference type="Proteomes" id="UP001231124">
    <property type="component" value="Unassembled WGS sequence"/>
</dbReference>
<dbReference type="InterPro" id="IPR001972">
    <property type="entry name" value="Stomatin_HflK_fam"/>
</dbReference>
<dbReference type="Gene3D" id="3.30.479.30">
    <property type="entry name" value="Band 7 domain"/>
    <property type="match status" value="1"/>
</dbReference>
<keyword evidence="10" id="KW-0645">Protease</keyword>
<keyword evidence="3 8" id="KW-0812">Transmembrane</keyword>
<dbReference type="PANTHER" id="PTHR42911">
    <property type="entry name" value="MODULATOR OF FTSH PROTEASE HFLC"/>
    <property type="match status" value="1"/>
</dbReference>
<sequence>MKQALRTGLIVVAAIVAIGLYASVFVVGQMQQALVLQFGRVRAVLNSTAEDRPGLYFKIPFAETVVVFDKRVLDLDLPVQTILTADRQNLEVDAFARYRIIDPLRFYQAVGNKDLANQRLQSFTNSSLRSVLARSTRDAIVKTERGQLMHNIQEDVNRQAKALGIEIVDLRMTRVDLPAQNSAAVYRRMKTEREREAADIRANGDQIAASIRARADRDVTVIVAEATQKSEQLRGQGDADKNRILAEAFAKDPDFFAFYRSMQAYDTGLKGPDTRLVISPNTDFFRFFSDPQGRGTPSSARAKQDPASTTGSTTGGAR</sequence>
<evidence type="ECO:0000313" key="11">
    <source>
        <dbReference type="Proteomes" id="UP001231124"/>
    </source>
</evidence>
<dbReference type="InterPro" id="IPR001107">
    <property type="entry name" value="Band_7"/>
</dbReference>
<dbReference type="CDD" id="cd03405">
    <property type="entry name" value="SPFH_HflC"/>
    <property type="match status" value="1"/>
</dbReference>
<dbReference type="InterPro" id="IPR010200">
    <property type="entry name" value="HflC"/>
</dbReference>
<comment type="caution">
    <text evidence="10">The sequence shown here is derived from an EMBL/GenBank/DDBJ whole genome shotgun (WGS) entry which is preliminary data.</text>
</comment>
<dbReference type="Pfam" id="PF01145">
    <property type="entry name" value="Band_7"/>
    <property type="match status" value="1"/>
</dbReference>
<dbReference type="PIRSF" id="PIRSF005651">
    <property type="entry name" value="HflC"/>
    <property type="match status" value="1"/>
</dbReference>
<feature type="transmembrane region" description="Helical" evidence="8">
    <location>
        <begin position="7"/>
        <end position="28"/>
    </location>
</feature>
<proteinExistence type="inferred from homology"/>
<keyword evidence="5 8" id="KW-0472">Membrane</keyword>
<comment type="similarity">
    <text evidence="2 6">Belongs to the band 7/mec-2 family. HflC subfamily.</text>
</comment>
<evidence type="ECO:0000256" key="1">
    <source>
        <dbReference type="ARBA" id="ARBA00004167"/>
    </source>
</evidence>
<accession>A0ABU0HYU4</accession>
<dbReference type="EMBL" id="JAUSVP010000005">
    <property type="protein sequence ID" value="MDQ0447517.1"/>
    <property type="molecule type" value="Genomic_DNA"/>
</dbReference>
<keyword evidence="11" id="KW-1185">Reference proteome</keyword>
<organism evidence="10 11">
    <name type="scientific">Methylobacterium aerolatum</name>
    <dbReference type="NCBI Taxonomy" id="418708"/>
    <lineage>
        <taxon>Bacteria</taxon>
        <taxon>Pseudomonadati</taxon>
        <taxon>Pseudomonadota</taxon>
        <taxon>Alphaproteobacteria</taxon>
        <taxon>Hyphomicrobiales</taxon>
        <taxon>Methylobacteriaceae</taxon>
        <taxon>Methylobacterium</taxon>
    </lineage>
</organism>
<reference evidence="10 11" key="1">
    <citation type="submission" date="2023-07" db="EMBL/GenBank/DDBJ databases">
        <title>Genomic Encyclopedia of Type Strains, Phase IV (KMG-IV): sequencing the most valuable type-strain genomes for metagenomic binning, comparative biology and taxonomic classification.</title>
        <authorList>
            <person name="Goeker M."/>
        </authorList>
    </citation>
    <scope>NUCLEOTIDE SEQUENCE [LARGE SCALE GENOMIC DNA]</scope>
    <source>
        <strain evidence="10 11">DSM 19013</strain>
    </source>
</reference>
<dbReference type="RefSeq" id="WP_238202578.1">
    <property type="nucleotide sequence ID" value="NZ_BPQE01000011.1"/>
</dbReference>
<dbReference type="SUPFAM" id="SSF117892">
    <property type="entry name" value="Band 7/SPFH domain"/>
    <property type="match status" value="1"/>
</dbReference>
<comment type="function">
    <text evidence="6">HflC and HflK could regulate a protease.</text>
</comment>
<feature type="domain" description="Band 7" evidence="9">
    <location>
        <begin position="22"/>
        <end position="189"/>
    </location>
</feature>
<evidence type="ECO:0000256" key="8">
    <source>
        <dbReference type="SAM" id="Phobius"/>
    </source>
</evidence>
<dbReference type="PANTHER" id="PTHR42911:SF1">
    <property type="entry name" value="MODULATOR OF FTSH PROTEASE HFLC"/>
    <property type="match status" value="1"/>
</dbReference>
<dbReference type="PRINTS" id="PR00721">
    <property type="entry name" value="STOMATIN"/>
</dbReference>
<dbReference type="InterPro" id="IPR036013">
    <property type="entry name" value="Band_7/SPFH_dom_sf"/>
</dbReference>
<keyword evidence="4 8" id="KW-1133">Transmembrane helix</keyword>
<keyword evidence="10" id="KW-0378">Hydrolase</keyword>
<evidence type="ECO:0000259" key="9">
    <source>
        <dbReference type="SMART" id="SM00244"/>
    </source>
</evidence>